<keyword evidence="1" id="KW-0732">Signal</keyword>
<dbReference type="OrthoDB" id="187854at2"/>
<dbReference type="InterPro" id="IPR021314">
    <property type="entry name" value="DUF2911"/>
</dbReference>
<feature type="chain" id="PRO_5024323333" evidence="1">
    <location>
        <begin position="20"/>
        <end position="185"/>
    </location>
</feature>
<feature type="signal peptide" evidence="1">
    <location>
        <begin position="1"/>
        <end position="19"/>
    </location>
</feature>
<dbReference type="Pfam" id="PF11138">
    <property type="entry name" value="DUF2911"/>
    <property type="match status" value="1"/>
</dbReference>
<name>A0A5S3N5U2_9FLAO</name>
<sequence length="185" mass="20561">MKKSILSLAIFAIALISSADVVAQKFPKLDVSPMDAASFPTNWRDANKLVKVVYSRPQLKGRDLEKLAPKDKVWRLGANESAEITFYKDVIFGGKKVKAGTYSMYAIPTDGDWTIILSNQINYWGSYFYKQDQDVVRVSGKVSKPDNEIEAFSIVFEGEGTTAEMHLGWANTVVTVPVTAQETNN</sequence>
<comment type="caution">
    <text evidence="2">The sequence shown here is derived from an EMBL/GenBank/DDBJ whole genome shotgun (WGS) entry which is preliminary data.</text>
</comment>
<gene>
    <name evidence="2" type="ORF">FDT66_07940</name>
</gene>
<evidence type="ECO:0000256" key="1">
    <source>
        <dbReference type="SAM" id="SignalP"/>
    </source>
</evidence>
<keyword evidence="3" id="KW-1185">Reference proteome</keyword>
<protein>
    <submittedName>
        <fullName evidence="2">DUF2911 domain-containing protein</fullName>
    </submittedName>
</protein>
<evidence type="ECO:0000313" key="3">
    <source>
        <dbReference type="Proteomes" id="UP000307140"/>
    </source>
</evidence>
<dbReference type="RefSeq" id="WP_138535632.1">
    <property type="nucleotide sequence ID" value="NZ_VANR01000003.1"/>
</dbReference>
<dbReference type="AlphaFoldDB" id="A0A5S3N5U2"/>
<organism evidence="2 3">
    <name type="scientific">Polaribacter aestuariivivens</name>
    <dbReference type="NCBI Taxonomy" id="2304626"/>
    <lineage>
        <taxon>Bacteria</taxon>
        <taxon>Pseudomonadati</taxon>
        <taxon>Bacteroidota</taxon>
        <taxon>Flavobacteriia</taxon>
        <taxon>Flavobacteriales</taxon>
        <taxon>Flavobacteriaceae</taxon>
    </lineage>
</organism>
<dbReference type="EMBL" id="VANR01000003">
    <property type="protein sequence ID" value="TMM30683.1"/>
    <property type="molecule type" value="Genomic_DNA"/>
</dbReference>
<reference evidence="2 3" key="1">
    <citation type="submission" date="2019-05" db="EMBL/GenBank/DDBJ databases">
        <title>Polaribacter aestuariivivens sp. nov., isolated from a tidal flat.</title>
        <authorList>
            <person name="Yoon J.-H."/>
        </authorList>
    </citation>
    <scope>NUCLEOTIDE SEQUENCE [LARGE SCALE GENOMIC DNA]</scope>
    <source>
        <strain evidence="2 3">DBTF-3</strain>
    </source>
</reference>
<accession>A0A5S3N5U2</accession>
<dbReference type="Proteomes" id="UP000307140">
    <property type="component" value="Unassembled WGS sequence"/>
</dbReference>
<evidence type="ECO:0000313" key="2">
    <source>
        <dbReference type="EMBL" id="TMM30683.1"/>
    </source>
</evidence>
<proteinExistence type="predicted"/>